<feature type="compositionally biased region" description="Basic residues" evidence="1">
    <location>
        <begin position="129"/>
        <end position="140"/>
    </location>
</feature>
<reference evidence="2" key="1">
    <citation type="submission" date="2021-01" db="EMBL/GenBank/DDBJ databases">
        <authorList>
            <person name="Corre E."/>
            <person name="Pelletier E."/>
            <person name="Niang G."/>
            <person name="Scheremetjew M."/>
            <person name="Finn R."/>
            <person name="Kale V."/>
            <person name="Holt S."/>
            <person name="Cochrane G."/>
            <person name="Meng A."/>
            <person name="Brown T."/>
            <person name="Cohen L."/>
        </authorList>
    </citation>
    <scope>NUCLEOTIDE SEQUENCE</scope>
    <source>
        <strain evidence="2">CCMP1320</strain>
    </source>
</reference>
<evidence type="ECO:0000313" key="2">
    <source>
        <dbReference type="EMBL" id="CAE0495145.1"/>
    </source>
</evidence>
<protein>
    <submittedName>
        <fullName evidence="2">Uncharacterized protein</fullName>
    </submittedName>
</protein>
<organism evidence="2">
    <name type="scientific">Dunaliella tertiolecta</name>
    <name type="common">Green alga</name>
    <dbReference type="NCBI Taxonomy" id="3047"/>
    <lineage>
        <taxon>Eukaryota</taxon>
        <taxon>Viridiplantae</taxon>
        <taxon>Chlorophyta</taxon>
        <taxon>core chlorophytes</taxon>
        <taxon>Chlorophyceae</taxon>
        <taxon>CS clade</taxon>
        <taxon>Chlamydomonadales</taxon>
        <taxon>Dunaliellaceae</taxon>
        <taxon>Dunaliella</taxon>
    </lineage>
</organism>
<sequence>MDVVRASDDEEQHLEGVEQQQEQEHDIDNSPGIGHLSGGFLPQSHSSVSLDPQQHALHAGDQTPTPACDAPSMLVLQRQLQQQPASCQSEVLQQVHPQQQHYQQHCVHHHQQHHIHNQHHSLLQQTHQHQSHHPHPHQHQ</sequence>
<feature type="region of interest" description="Disordered" evidence="1">
    <location>
        <begin position="1"/>
        <end position="69"/>
    </location>
</feature>
<evidence type="ECO:0000256" key="1">
    <source>
        <dbReference type="SAM" id="MobiDB-lite"/>
    </source>
</evidence>
<feature type="region of interest" description="Disordered" evidence="1">
    <location>
        <begin position="102"/>
        <end position="140"/>
    </location>
</feature>
<accession>A0A7S3QWL3</accession>
<dbReference type="EMBL" id="HBIP01017365">
    <property type="protein sequence ID" value="CAE0495145.1"/>
    <property type="molecule type" value="Transcribed_RNA"/>
</dbReference>
<proteinExistence type="predicted"/>
<feature type="compositionally biased region" description="Basic residues" evidence="1">
    <location>
        <begin position="106"/>
        <end position="119"/>
    </location>
</feature>
<feature type="compositionally biased region" description="Polar residues" evidence="1">
    <location>
        <begin position="43"/>
        <end position="52"/>
    </location>
</feature>
<name>A0A7S3QWL3_DUNTE</name>
<dbReference type="AlphaFoldDB" id="A0A7S3QWL3"/>
<gene>
    <name evidence="2" type="ORF">DTER00134_LOCUS10218</name>
</gene>